<evidence type="ECO:0000313" key="2">
    <source>
        <dbReference type="Proteomes" id="UP000066624"/>
    </source>
</evidence>
<dbReference type="PROSITE" id="PS50404">
    <property type="entry name" value="GST_NTER"/>
    <property type="match status" value="1"/>
</dbReference>
<sequence length="76" mass="8378">MTLILYSRPQCGLCDKAEALLAEGGLGSDYRKVDIESDLDLISRYGDQVPVLFNEQSGQKLAWPFTVSQARTLLDG</sequence>
<reference evidence="1 2" key="1">
    <citation type="submission" date="2015-07" db="EMBL/GenBank/DDBJ databases">
        <authorList>
            <person name="Noorani M."/>
        </authorList>
    </citation>
    <scope>NUCLEOTIDE SEQUENCE [LARGE SCALE GENOMIC DNA]</scope>
    <source>
        <strain evidence="1 2">KCTC 42284</strain>
    </source>
</reference>
<dbReference type="InterPro" id="IPR004045">
    <property type="entry name" value="Glutathione_S-Trfase_N"/>
</dbReference>
<organism evidence="1 2">
    <name type="scientific">Wenzhouxiangella marina</name>
    <dbReference type="NCBI Taxonomy" id="1579979"/>
    <lineage>
        <taxon>Bacteria</taxon>
        <taxon>Pseudomonadati</taxon>
        <taxon>Pseudomonadota</taxon>
        <taxon>Gammaproteobacteria</taxon>
        <taxon>Chromatiales</taxon>
        <taxon>Wenzhouxiangellaceae</taxon>
        <taxon>Wenzhouxiangella</taxon>
    </lineage>
</organism>
<dbReference type="InterPro" id="IPR008554">
    <property type="entry name" value="Glutaredoxin-like"/>
</dbReference>
<dbReference type="Pfam" id="PF05768">
    <property type="entry name" value="Glrx-like"/>
    <property type="match status" value="1"/>
</dbReference>
<dbReference type="AlphaFoldDB" id="A0A0K0XZV9"/>
<proteinExistence type="predicted"/>
<dbReference type="InterPro" id="IPR036249">
    <property type="entry name" value="Thioredoxin-like_sf"/>
</dbReference>
<dbReference type="Proteomes" id="UP000066624">
    <property type="component" value="Chromosome"/>
</dbReference>
<gene>
    <name evidence="1" type="ORF">WM2015_2814</name>
</gene>
<name>A0A0K0XZV9_9GAMM</name>
<dbReference type="Gene3D" id="3.40.30.10">
    <property type="entry name" value="Glutaredoxin"/>
    <property type="match status" value="1"/>
</dbReference>
<dbReference type="KEGG" id="wma:WM2015_2814"/>
<protein>
    <submittedName>
        <fullName evidence="1">Glutaredoxin</fullName>
    </submittedName>
</protein>
<dbReference type="SUPFAM" id="SSF52833">
    <property type="entry name" value="Thioredoxin-like"/>
    <property type="match status" value="1"/>
</dbReference>
<dbReference type="STRING" id="1579979.WM2015_2814"/>
<evidence type="ECO:0000313" key="1">
    <source>
        <dbReference type="EMBL" id="AKS43171.1"/>
    </source>
</evidence>
<dbReference type="EMBL" id="CP012154">
    <property type="protein sequence ID" value="AKS43171.1"/>
    <property type="molecule type" value="Genomic_DNA"/>
</dbReference>
<accession>A0A0K0XZV9</accession>
<keyword evidence="2" id="KW-1185">Reference proteome</keyword>
<dbReference type="RefSeq" id="WP_049726677.1">
    <property type="nucleotide sequence ID" value="NZ_CP012154.1"/>
</dbReference>
<dbReference type="PROSITE" id="PS51354">
    <property type="entry name" value="GLUTAREDOXIN_2"/>
    <property type="match status" value="1"/>
</dbReference>